<evidence type="ECO:0000313" key="1">
    <source>
        <dbReference type="EMBL" id="CAD7206678.1"/>
    </source>
</evidence>
<organism evidence="1">
    <name type="scientific">Timema douglasi</name>
    <name type="common">Walking stick</name>
    <dbReference type="NCBI Taxonomy" id="61478"/>
    <lineage>
        <taxon>Eukaryota</taxon>
        <taxon>Metazoa</taxon>
        <taxon>Ecdysozoa</taxon>
        <taxon>Arthropoda</taxon>
        <taxon>Hexapoda</taxon>
        <taxon>Insecta</taxon>
        <taxon>Pterygota</taxon>
        <taxon>Neoptera</taxon>
        <taxon>Polyneoptera</taxon>
        <taxon>Phasmatodea</taxon>
        <taxon>Timematodea</taxon>
        <taxon>Timematoidea</taxon>
        <taxon>Timematidae</taxon>
        <taxon>Timema</taxon>
    </lineage>
</organism>
<sequence length="143" mass="15590">MSALQIFRRLSATTTYTLDGLAVTGIQASYHPAQPRSHSSYQTATPRWYLADHLRHILLNEVMAVNKLACGALGPQVSCELSFSTKEATGLLYLYSRSAGYAGHLSEVSCELSVSTKEATGLLYMYNIMTRTGGYEDGDVSLV</sequence>
<reference evidence="1" key="1">
    <citation type="submission" date="2020-11" db="EMBL/GenBank/DDBJ databases">
        <authorList>
            <person name="Tran Van P."/>
        </authorList>
    </citation>
    <scope>NUCLEOTIDE SEQUENCE</scope>
</reference>
<name>A0A7R8ZEA1_TIMDO</name>
<dbReference type="AlphaFoldDB" id="A0A7R8ZEA1"/>
<proteinExistence type="predicted"/>
<gene>
    <name evidence="1" type="ORF">TDIB3V08_LOCUS12827</name>
</gene>
<dbReference type="EMBL" id="OA585244">
    <property type="protein sequence ID" value="CAD7206678.1"/>
    <property type="molecule type" value="Genomic_DNA"/>
</dbReference>
<protein>
    <submittedName>
        <fullName evidence="1">Uncharacterized protein</fullName>
    </submittedName>
</protein>
<accession>A0A7R8ZEA1</accession>